<organism evidence="1 2">
    <name type="scientific">Dendrobium nobile</name>
    <name type="common">Orchid</name>
    <dbReference type="NCBI Taxonomy" id="94219"/>
    <lineage>
        <taxon>Eukaryota</taxon>
        <taxon>Viridiplantae</taxon>
        <taxon>Streptophyta</taxon>
        <taxon>Embryophyta</taxon>
        <taxon>Tracheophyta</taxon>
        <taxon>Spermatophyta</taxon>
        <taxon>Magnoliopsida</taxon>
        <taxon>Liliopsida</taxon>
        <taxon>Asparagales</taxon>
        <taxon>Orchidaceae</taxon>
        <taxon>Epidendroideae</taxon>
        <taxon>Malaxideae</taxon>
        <taxon>Dendrobiinae</taxon>
        <taxon>Dendrobium</taxon>
    </lineage>
</organism>
<comment type="caution">
    <text evidence="1">The sequence shown here is derived from an EMBL/GenBank/DDBJ whole genome shotgun (WGS) entry which is preliminary data.</text>
</comment>
<dbReference type="Proteomes" id="UP000829196">
    <property type="component" value="Unassembled WGS sequence"/>
</dbReference>
<keyword evidence="2" id="KW-1185">Reference proteome</keyword>
<accession>A0A8T3BMA7</accession>
<dbReference type="AlphaFoldDB" id="A0A8T3BMA7"/>
<evidence type="ECO:0000313" key="1">
    <source>
        <dbReference type="EMBL" id="KAI0516351.1"/>
    </source>
</evidence>
<evidence type="ECO:0000313" key="2">
    <source>
        <dbReference type="Proteomes" id="UP000829196"/>
    </source>
</evidence>
<dbReference type="EMBL" id="JAGYWB010000007">
    <property type="protein sequence ID" value="KAI0516351.1"/>
    <property type="molecule type" value="Genomic_DNA"/>
</dbReference>
<protein>
    <submittedName>
        <fullName evidence="1">Uncharacterized protein</fullName>
    </submittedName>
</protein>
<gene>
    <name evidence="1" type="ORF">KFK09_009024</name>
</gene>
<sequence>MELRSQLQLHEEVQSTNQAYGMTAIFSRYLMALCHIMEEELRSCKRLSSLLLAAQTMQRLLADGATLSTPPSRRSANYSQAYGMIAIFSRYLMALWAMCKTVQAQ</sequence>
<reference evidence="1" key="1">
    <citation type="journal article" date="2022" name="Front. Genet.">
        <title>Chromosome-Scale Assembly of the Dendrobium nobile Genome Provides Insights Into the Molecular Mechanism of the Biosynthesis of the Medicinal Active Ingredient of Dendrobium.</title>
        <authorList>
            <person name="Xu Q."/>
            <person name="Niu S.-C."/>
            <person name="Li K.-L."/>
            <person name="Zheng P.-J."/>
            <person name="Zhang X.-J."/>
            <person name="Jia Y."/>
            <person name="Liu Y."/>
            <person name="Niu Y.-X."/>
            <person name="Yu L.-H."/>
            <person name="Chen D.-F."/>
            <person name="Zhang G.-Q."/>
        </authorList>
    </citation>
    <scope>NUCLEOTIDE SEQUENCE</scope>
    <source>
        <tissue evidence="1">Leaf</tissue>
    </source>
</reference>
<proteinExistence type="predicted"/>
<name>A0A8T3BMA7_DENNO</name>